<dbReference type="InterPro" id="IPR011250">
    <property type="entry name" value="OMP/PagP_B-barrel"/>
</dbReference>
<sequence>MNIIFSTALLSLGGLVAVAQPPQTVSELQIGYVRETFTLRDLQASPMRYVANLNGGRLAYTRQTAKNQWRFGLQAGLADFISPTLGIRGIKFSPEQEQPLYLVPTLYRGTLDLEYRRLIHQTANRTTRLGVGLHDTFGYADGLALNTWVMNTAAVSALYQTQLRLGKKNTFNVNVSLPVLAAVSRMPYSNVVSKPNSSDTKTFFSGTQLAAFNRFLNPQVGIGYRFDATPRIALRADYRYSWMRYTEPRVIQTAAHAASVSLVYKFQYQSR</sequence>
<evidence type="ECO:0000313" key="3">
    <source>
        <dbReference type="Proteomes" id="UP000326344"/>
    </source>
</evidence>
<evidence type="ECO:0000256" key="1">
    <source>
        <dbReference type="SAM" id="SignalP"/>
    </source>
</evidence>
<dbReference type="RefSeq" id="WP_150880085.1">
    <property type="nucleotide sequence ID" value="NZ_VTWS01000006.1"/>
</dbReference>
<dbReference type="AlphaFoldDB" id="A0A5N1JF59"/>
<gene>
    <name evidence="2" type="ORF">F0P93_23025</name>
</gene>
<dbReference type="Proteomes" id="UP000326344">
    <property type="component" value="Unassembled WGS sequence"/>
</dbReference>
<proteinExistence type="predicted"/>
<dbReference type="SUPFAM" id="SSF56925">
    <property type="entry name" value="OMPA-like"/>
    <property type="match status" value="1"/>
</dbReference>
<organism evidence="2 3">
    <name type="scientific">Larkinella humicola</name>
    <dbReference type="NCBI Taxonomy" id="2607654"/>
    <lineage>
        <taxon>Bacteria</taxon>
        <taxon>Pseudomonadati</taxon>
        <taxon>Bacteroidota</taxon>
        <taxon>Cytophagia</taxon>
        <taxon>Cytophagales</taxon>
        <taxon>Spirosomataceae</taxon>
        <taxon>Larkinella</taxon>
    </lineage>
</organism>
<name>A0A5N1JF59_9BACT</name>
<accession>A0A5N1JF59</accession>
<dbReference type="EMBL" id="VTWS01000006">
    <property type="protein sequence ID" value="KAA9349270.1"/>
    <property type="molecule type" value="Genomic_DNA"/>
</dbReference>
<comment type="caution">
    <text evidence="2">The sequence shown here is derived from an EMBL/GenBank/DDBJ whole genome shotgun (WGS) entry which is preliminary data.</text>
</comment>
<evidence type="ECO:0000313" key="2">
    <source>
        <dbReference type="EMBL" id="KAA9349270.1"/>
    </source>
</evidence>
<feature type="signal peptide" evidence="1">
    <location>
        <begin position="1"/>
        <end position="19"/>
    </location>
</feature>
<reference evidence="2 3" key="1">
    <citation type="submission" date="2019-09" db="EMBL/GenBank/DDBJ databases">
        <title>Genome Sequence of Larkinella sp MA1.</title>
        <authorList>
            <person name="Srinivasan S."/>
        </authorList>
    </citation>
    <scope>NUCLEOTIDE SEQUENCE [LARGE SCALE GENOMIC DNA]</scope>
    <source>
        <strain evidence="2 3">MA1</strain>
    </source>
</reference>
<keyword evidence="1" id="KW-0732">Signal</keyword>
<protein>
    <submittedName>
        <fullName evidence="2">Porin family protein</fullName>
    </submittedName>
</protein>
<feature type="chain" id="PRO_5024821828" evidence="1">
    <location>
        <begin position="20"/>
        <end position="271"/>
    </location>
</feature>
<keyword evidence="3" id="KW-1185">Reference proteome</keyword>